<dbReference type="PANTHER" id="PTHR32212">
    <property type="entry name" value="CYCLIN-LIKE F-BOX"/>
    <property type="match status" value="1"/>
</dbReference>
<dbReference type="Proteomes" id="UP001281410">
    <property type="component" value="Unassembled WGS sequence"/>
</dbReference>
<evidence type="ECO:0000313" key="3">
    <source>
        <dbReference type="Proteomes" id="UP001281410"/>
    </source>
</evidence>
<dbReference type="SUPFAM" id="SSF81383">
    <property type="entry name" value="F-box domain"/>
    <property type="match status" value="1"/>
</dbReference>
<accession>A0AAD9ZNA4</accession>
<sequence length="133" mass="15830">MSTKVIKRKKKLDRLSNLPEPIIFHIHSLTNTKYAVQTCVLSKKWRHHWTHIHILNFDFSSFSRRAALGKFVLRILRHRKPFNLQRLRFHYGYSSSKPPPYIKKIFKHAISHDVKELETELYELPPCVTGVKL</sequence>
<name>A0AAD9ZNA4_9ROSI</name>
<evidence type="ECO:0000259" key="1">
    <source>
        <dbReference type="Pfam" id="PF00646"/>
    </source>
</evidence>
<dbReference type="Pfam" id="PF00646">
    <property type="entry name" value="F-box"/>
    <property type="match status" value="1"/>
</dbReference>
<dbReference type="PANTHER" id="PTHR32212:SF461">
    <property type="entry name" value="F-BOX DOMAIN-CONTAINING PROTEIN"/>
    <property type="match status" value="1"/>
</dbReference>
<keyword evidence="3" id="KW-1185">Reference proteome</keyword>
<gene>
    <name evidence="2" type="ORF">Dsin_031906</name>
</gene>
<protein>
    <recommendedName>
        <fullName evidence="1">F-box domain-containing protein</fullName>
    </recommendedName>
</protein>
<feature type="domain" description="F-box" evidence="1">
    <location>
        <begin position="15"/>
        <end position="52"/>
    </location>
</feature>
<evidence type="ECO:0000313" key="2">
    <source>
        <dbReference type="EMBL" id="KAK3184620.1"/>
    </source>
</evidence>
<organism evidence="2 3">
    <name type="scientific">Dipteronia sinensis</name>
    <dbReference type="NCBI Taxonomy" id="43782"/>
    <lineage>
        <taxon>Eukaryota</taxon>
        <taxon>Viridiplantae</taxon>
        <taxon>Streptophyta</taxon>
        <taxon>Embryophyta</taxon>
        <taxon>Tracheophyta</taxon>
        <taxon>Spermatophyta</taxon>
        <taxon>Magnoliopsida</taxon>
        <taxon>eudicotyledons</taxon>
        <taxon>Gunneridae</taxon>
        <taxon>Pentapetalae</taxon>
        <taxon>rosids</taxon>
        <taxon>malvids</taxon>
        <taxon>Sapindales</taxon>
        <taxon>Sapindaceae</taxon>
        <taxon>Hippocastanoideae</taxon>
        <taxon>Acereae</taxon>
        <taxon>Dipteronia</taxon>
    </lineage>
</organism>
<dbReference type="Gene3D" id="1.20.1280.50">
    <property type="match status" value="1"/>
</dbReference>
<reference evidence="2" key="1">
    <citation type="journal article" date="2023" name="Plant J.">
        <title>Genome sequences and population genomics provide insights into the demographic history, inbreeding, and mutation load of two 'living fossil' tree species of Dipteronia.</title>
        <authorList>
            <person name="Feng Y."/>
            <person name="Comes H.P."/>
            <person name="Chen J."/>
            <person name="Zhu S."/>
            <person name="Lu R."/>
            <person name="Zhang X."/>
            <person name="Li P."/>
            <person name="Qiu J."/>
            <person name="Olsen K.M."/>
            <person name="Qiu Y."/>
        </authorList>
    </citation>
    <scope>NUCLEOTIDE SEQUENCE</scope>
    <source>
        <strain evidence="2">NBL</strain>
    </source>
</reference>
<dbReference type="InterPro" id="IPR036047">
    <property type="entry name" value="F-box-like_dom_sf"/>
</dbReference>
<dbReference type="InterPro" id="IPR001810">
    <property type="entry name" value="F-box_dom"/>
</dbReference>
<comment type="caution">
    <text evidence="2">The sequence shown here is derived from an EMBL/GenBank/DDBJ whole genome shotgun (WGS) entry which is preliminary data.</text>
</comment>
<dbReference type="AlphaFoldDB" id="A0AAD9ZNA4"/>
<proteinExistence type="predicted"/>
<dbReference type="EMBL" id="JANJYJ010000010">
    <property type="protein sequence ID" value="KAK3184620.1"/>
    <property type="molecule type" value="Genomic_DNA"/>
</dbReference>